<dbReference type="SUPFAM" id="SSF89550">
    <property type="entry name" value="PHP domain-like"/>
    <property type="match status" value="1"/>
</dbReference>
<proteinExistence type="predicted"/>
<dbReference type="EMBL" id="UINC01032309">
    <property type="protein sequence ID" value="SVB19761.1"/>
    <property type="molecule type" value="Genomic_DNA"/>
</dbReference>
<evidence type="ECO:0000313" key="2">
    <source>
        <dbReference type="EMBL" id="SVB19761.1"/>
    </source>
</evidence>
<dbReference type="InterPro" id="IPR016195">
    <property type="entry name" value="Pol/histidinol_Pase-like"/>
</dbReference>
<evidence type="ECO:0000259" key="1">
    <source>
        <dbReference type="SMART" id="SM00481"/>
    </source>
</evidence>
<accession>A0A382C1Z9</accession>
<dbReference type="InterPro" id="IPR003141">
    <property type="entry name" value="Pol/His_phosphatase_N"/>
</dbReference>
<dbReference type="AlphaFoldDB" id="A0A382C1Z9"/>
<dbReference type="NCBIfam" id="NF038032">
    <property type="entry name" value="CehA_McbA_metalo"/>
    <property type="match status" value="1"/>
</dbReference>
<reference evidence="2" key="1">
    <citation type="submission" date="2018-05" db="EMBL/GenBank/DDBJ databases">
        <authorList>
            <person name="Lanie J.A."/>
            <person name="Ng W.-L."/>
            <person name="Kazmierczak K.M."/>
            <person name="Andrzejewski T.M."/>
            <person name="Davidsen T.M."/>
            <person name="Wayne K.J."/>
            <person name="Tettelin H."/>
            <person name="Glass J.I."/>
            <person name="Rusch D."/>
            <person name="Podicherti R."/>
            <person name="Tsui H.-C.T."/>
            <person name="Winkler M.E."/>
        </authorList>
    </citation>
    <scope>NUCLEOTIDE SEQUENCE</scope>
</reference>
<dbReference type="PANTHER" id="PTHR42924:SF11">
    <property type="entry name" value="POLYMERASE_HISTIDINOL PHOSPHATASE N-TERMINAL DOMAIN-CONTAINING PROTEIN"/>
    <property type="match status" value="1"/>
</dbReference>
<name>A0A382C1Z9_9ZZZZ</name>
<dbReference type="InterPro" id="IPR052018">
    <property type="entry name" value="PHP_domain"/>
</dbReference>
<dbReference type="GO" id="GO:0004534">
    <property type="term" value="F:5'-3' RNA exonuclease activity"/>
    <property type="evidence" value="ECO:0007669"/>
    <property type="project" value="TreeGrafter"/>
</dbReference>
<organism evidence="2">
    <name type="scientific">marine metagenome</name>
    <dbReference type="NCBI Taxonomy" id="408172"/>
    <lineage>
        <taxon>unclassified sequences</taxon>
        <taxon>metagenomes</taxon>
        <taxon>ecological metagenomes</taxon>
    </lineage>
</organism>
<gene>
    <name evidence="2" type="ORF">METZ01_LOCUS172615</name>
</gene>
<protein>
    <recommendedName>
        <fullName evidence="1">Polymerase/histidinol phosphatase N-terminal domain-containing protein</fullName>
    </recommendedName>
</protein>
<feature type="domain" description="Polymerase/histidinol phosphatase N-terminal" evidence="1">
    <location>
        <begin position="21"/>
        <end position="85"/>
    </location>
</feature>
<dbReference type="SMART" id="SM00481">
    <property type="entry name" value="POLIIIAc"/>
    <property type="match status" value="1"/>
</dbReference>
<dbReference type="PANTHER" id="PTHR42924">
    <property type="entry name" value="EXONUCLEASE"/>
    <property type="match status" value="1"/>
</dbReference>
<sequence length="321" mass="35595">MSVRQNGLYYLGMTSKTWLKGNLHTHTTNSDGDASPEHVSEWYHEHGYDWLCLSDHNHLTILEGSKAEKSKWPLLVHGEEVTSRQSVGPVHVNGYGITELVEASDSTDIVTAMRENVERIIAAGGMASINHPNFRWAFDDGAMMQVEGYKFMEVFNGHPNTHNDGGGGKTSTAGIWDRLLSHGRRVWGIAVDDSHHYTNEFAADRSNPGRGWVQVDADTPTEYGILEAMSRGDFYASTGVKIGDMVSNTREVNLEIDPETEPDGIQAKYTTLFTGSNGRLLYESTTNSPSYKPTRLDGYVRATVYSSRGTRAWTQPVFIGS</sequence>
<dbReference type="Gene3D" id="3.20.20.140">
    <property type="entry name" value="Metal-dependent hydrolases"/>
    <property type="match status" value="1"/>
</dbReference>
<dbReference type="GO" id="GO:0035312">
    <property type="term" value="F:5'-3' DNA exonuclease activity"/>
    <property type="evidence" value="ECO:0007669"/>
    <property type="project" value="TreeGrafter"/>
</dbReference>